<reference evidence="4 5" key="1">
    <citation type="submission" date="2024-10" db="EMBL/GenBank/DDBJ databases">
        <title>The Natural Products Discovery Center: Release of the First 8490 Sequenced Strains for Exploring Actinobacteria Biosynthetic Diversity.</title>
        <authorList>
            <person name="Kalkreuter E."/>
            <person name="Kautsar S.A."/>
            <person name="Yang D."/>
            <person name="Bader C.D."/>
            <person name="Teijaro C.N."/>
            <person name="Fluegel L."/>
            <person name="Davis C.M."/>
            <person name="Simpson J.R."/>
            <person name="Lauterbach L."/>
            <person name="Steele A.D."/>
            <person name="Gui C."/>
            <person name="Meng S."/>
            <person name="Li G."/>
            <person name="Viehrig K."/>
            <person name="Ye F."/>
            <person name="Su P."/>
            <person name="Kiefer A.F."/>
            <person name="Nichols A."/>
            <person name="Cepeda A.J."/>
            <person name="Yan W."/>
            <person name="Fan B."/>
            <person name="Jiang Y."/>
            <person name="Adhikari A."/>
            <person name="Zheng C.-J."/>
            <person name="Schuster L."/>
            <person name="Cowan T.M."/>
            <person name="Smanski M.J."/>
            <person name="Chevrette M.G."/>
            <person name="De Carvalho L.P.S."/>
            <person name="Shen B."/>
        </authorList>
    </citation>
    <scope>NUCLEOTIDE SEQUENCE [LARGE SCALE GENOMIC DNA]</scope>
    <source>
        <strain evidence="4 5">NPDC001281</strain>
    </source>
</reference>
<protein>
    <recommendedName>
        <fullName evidence="3">C2H2-type domain-containing protein</fullName>
    </recommendedName>
</protein>
<feature type="region of interest" description="Disordered" evidence="2">
    <location>
        <begin position="71"/>
        <end position="116"/>
    </location>
</feature>
<gene>
    <name evidence="4" type="ORF">ACFY05_31925</name>
</gene>
<feature type="domain" description="C2H2-type" evidence="3">
    <location>
        <begin position="147"/>
        <end position="170"/>
    </location>
</feature>
<sequence>MTARNLSTLKRAVTHQGCTWKARKSRIKVTNPRTGEWLIFRRDLAGPALDEAVKDLQRIGVDIPDALTEDQAAEQPDPATEPVPDAPADPEPEDAASDSTSTGEQEAEEPTMKIHQCGQCRFADPRKQAVSMHAARLKDTPHPQGEYPCPHCPAVRSTADGYQRHLATRHDYSGFMCHTCLIWLPAHAEWVAHLNTEHPDSVPERFRITHRPSPAPESLEPADLLPAITRIFREYRDLKTSQADTREVEELRAQVSELRRERDDLLTRLALVREAMAA</sequence>
<evidence type="ECO:0000256" key="2">
    <source>
        <dbReference type="SAM" id="MobiDB-lite"/>
    </source>
</evidence>
<name>A0ABW6VI88_MICFU</name>
<dbReference type="RefSeq" id="WP_387345903.1">
    <property type="nucleotide sequence ID" value="NZ_JBIAXI010000024.1"/>
</dbReference>
<evidence type="ECO:0000259" key="3">
    <source>
        <dbReference type="SMART" id="SM00355"/>
    </source>
</evidence>
<organism evidence="4 5">
    <name type="scientific">Microtetraspora fusca</name>
    <dbReference type="NCBI Taxonomy" id="1997"/>
    <lineage>
        <taxon>Bacteria</taxon>
        <taxon>Bacillati</taxon>
        <taxon>Actinomycetota</taxon>
        <taxon>Actinomycetes</taxon>
        <taxon>Streptosporangiales</taxon>
        <taxon>Streptosporangiaceae</taxon>
        <taxon>Microtetraspora</taxon>
    </lineage>
</organism>
<proteinExistence type="predicted"/>
<evidence type="ECO:0000256" key="1">
    <source>
        <dbReference type="SAM" id="Coils"/>
    </source>
</evidence>
<dbReference type="EMBL" id="JBIAXI010000024">
    <property type="protein sequence ID" value="MFF4777474.1"/>
    <property type="molecule type" value="Genomic_DNA"/>
</dbReference>
<comment type="caution">
    <text evidence="4">The sequence shown here is derived from an EMBL/GenBank/DDBJ whole genome shotgun (WGS) entry which is preliminary data.</text>
</comment>
<keyword evidence="5" id="KW-1185">Reference proteome</keyword>
<dbReference type="Gene3D" id="3.30.160.60">
    <property type="entry name" value="Classic Zinc Finger"/>
    <property type="match status" value="1"/>
</dbReference>
<dbReference type="Proteomes" id="UP001602119">
    <property type="component" value="Unassembled WGS sequence"/>
</dbReference>
<feature type="domain" description="C2H2-type" evidence="3">
    <location>
        <begin position="175"/>
        <end position="198"/>
    </location>
</feature>
<dbReference type="SMART" id="SM00355">
    <property type="entry name" value="ZnF_C2H2"/>
    <property type="match status" value="2"/>
</dbReference>
<accession>A0ABW6VI88</accession>
<keyword evidence="1" id="KW-0175">Coiled coil</keyword>
<evidence type="ECO:0000313" key="4">
    <source>
        <dbReference type="EMBL" id="MFF4777474.1"/>
    </source>
</evidence>
<dbReference type="InterPro" id="IPR013087">
    <property type="entry name" value="Znf_C2H2_type"/>
</dbReference>
<evidence type="ECO:0000313" key="5">
    <source>
        <dbReference type="Proteomes" id="UP001602119"/>
    </source>
</evidence>
<feature type="coiled-coil region" evidence="1">
    <location>
        <begin position="241"/>
        <end position="275"/>
    </location>
</feature>